<evidence type="ECO:0000313" key="2">
    <source>
        <dbReference type="EMBL" id="KAK9402544.1"/>
    </source>
</evidence>
<dbReference type="PANTHER" id="PTHR21468:SF1">
    <property type="entry name" value="COILED-COIL DOMAIN-CONTAINING PROTEIN 83"/>
    <property type="match status" value="1"/>
</dbReference>
<dbReference type="Proteomes" id="UP001474421">
    <property type="component" value="Unassembled WGS sequence"/>
</dbReference>
<evidence type="ECO:0000313" key="3">
    <source>
        <dbReference type="Proteomes" id="UP001474421"/>
    </source>
</evidence>
<accession>A0AAW1BKE8</accession>
<dbReference type="EMBL" id="JAOTOJ010000004">
    <property type="protein sequence ID" value="KAK9402544.1"/>
    <property type="molecule type" value="Genomic_DNA"/>
</dbReference>
<keyword evidence="1" id="KW-0175">Coiled coil</keyword>
<keyword evidence="3" id="KW-1185">Reference proteome</keyword>
<comment type="caution">
    <text evidence="2">The sequence shown here is derived from an EMBL/GenBank/DDBJ whole genome shotgun (WGS) entry which is preliminary data.</text>
</comment>
<dbReference type="PANTHER" id="PTHR21468">
    <property type="entry name" value="HSD9"/>
    <property type="match status" value="1"/>
</dbReference>
<dbReference type="AlphaFoldDB" id="A0AAW1BKE8"/>
<organism evidence="2 3">
    <name type="scientific">Crotalus adamanteus</name>
    <name type="common">Eastern diamondback rattlesnake</name>
    <dbReference type="NCBI Taxonomy" id="8729"/>
    <lineage>
        <taxon>Eukaryota</taxon>
        <taxon>Metazoa</taxon>
        <taxon>Chordata</taxon>
        <taxon>Craniata</taxon>
        <taxon>Vertebrata</taxon>
        <taxon>Euteleostomi</taxon>
        <taxon>Lepidosauria</taxon>
        <taxon>Squamata</taxon>
        <taxon>Bifurcata</taxon>
        <taxon>Unidentata</taxon>
        <taxon>Episquamata</taxon>
        <taxon>Toxicofera</taxon>
        <taxon>Serpentes</taxon>
        <taxon>Colubroidea</taxon>
        <taxon>Viperidae</taxon>
        <taxon>Crotalinae</taxon>
        <taxon>Crotalus</taxon>
    </lineage>
</organism>
<feature type="coiled-coil region" evidence="1">
    <location>
        <begin position="34"/>
        <end position="93"/>
    </location>
</feature>
<sequence length="173" mass="20788">MAKEKKKDKKKKGISQISKEPRSYFPEALLAFQIQIKEEVIDQLLGEIKQLEIENERSKERNQHLKSEQIEHIRALLANLKEQEKELEKIEIVTRDDVEKAMMAKWQYIKDQEKLIRDTRFQIHYVEQKLIQKQTEIDYWTAYKNVGSTDHSNQIQFLEQDIKKLKEDLDEMT</sequence>
<feature type="non-terminal residue" evidence="2">
    <location>
        <position position="173"/>
    </location>
</feature>
<gene>
    <name evidence="2" type="ORF">NXF25_010900</name>
</gene>
<dbReference type="InterPro" id="IPR026702">
    <property type="entry name" value="CCDC83"/>
</dbReference>
<evidence type="ECO:0000256" key="1">
    <source>
        <dbReference type="SAM" id="Coils"/>
    </source>
</evidence>
<proteinExistence type="predicted"/>
<name>A0AAW1BKE8_CROAD</name>
<reference evidence="2 3" key="1">
    <citation type="journal article" date="2024" name="Proc. Natl. Acad. Sci. U.S.A.">
        <title>The genetic regulatory architecture and epigenomic basis for age-related changes in rattlesnake venom.</title>
        <authorList>
            <person name="Hogan M.P."/>
            <person name="Holding M.L."/>
            <person name="Nystrom G.S."/>
            <person name="Colston T.J."/>
            <person name="Bartlett D.A."/>
            <person name="Mason A.J."/>
            <person name="Ellsworth S.A."/>
            <person name="Rautsaw R.M."/>
            <person name="Lawrence K.C."/>
            <person name="Strickland J.L."/>
            <person name="He B."/>
            <person name="Fraser P."/>
            <person name="Margres M.J."/>
            <person name="Gilbert D.M."/>
            <person name="Gibbs H.L."/>
            <person name="Parkinson C.L."/>
            <person name="Rokyta D.R."/>
        </authorList>
    </citation>
    <scope>NUCLEOTIDE SEQUENCE [LARGE SCALE GENOMIC DNA]</scope>
    <source>
        <strain evidence="2">DRR0105</strain>
    </source>
</reference>
<protein>
    <submittedName>
        <fullName evidence="2">Coiled-coil domain-containing protein 83</fullName>
    </submittedName>
</protein>